<reference evidence="1 2" key="1">
    <citation type="submission" date="2024-09" db="EMBL/GenBank/DDBJ databases">
        <title>Rethinking Asexuality: The Enigmatic Case of Functional Sexual Genes in Lepraria (Stereocaulaceae).</title>
        <authorList>
            <person name="Doellman M."/>
            <person name="Sun Y."/>
            <person name="Barcenas-Pena A."/>
            <person name="Lumbsch H.T."/>
            <person name="Grewe F."/>
        </authorList>
    </citation>
    <scope>NUCLEOTIDE SEQUENCE [LARGE SCALE GENOMIC DNA]</scope>
    <source>
        <strain evidence="1 2">Mercado 3170</strain>
    </source>
</reference>
<proteinExistence type="predicted"/>
<comment type="caution">
    <text evidence="1">The sequence shown here is derived from an EMBL/GenBank/DDBJ whole genome shotgun (WGS) entry which is preliminary data.</text>
</comment>
<organism evidence="1 2">
    <name type="scientific">Stereocaulon virgatum</name>
    <dbReference type="NCBI Taxonomy" id="373712"/>
    <lineage>
        <taxon>Eukaryota</taxon>
        <taxon>Fungi</taxon>
        <taxon>Dikarya</taxon>
        <taxon>Ascomycota</taxon>
        <taxon>Pezizomycotina</taxon>
        <taxon>Lecanoromycetes</taxon>
        <taxon>OSLEUM clade</taxon>
        <taxon>Lecanoromycetidae</taxon>
        <taxon>Lecanorales</taxon>
        <taxon>Lecanorineae</taxon>
        <taxon>Stereocaulaceae</taxon>
        <taxon>Stereocaulon</taxon>
    </lineage>
</organism>
<evidence type="ECO:0000313" key="2">
    <source>
        <dbReference type="Proteomes" id="UP001590950"/>
    </source>
</evidence>
<name>A0ABR4AHH5_9LECA</name>
<accession>A0ABR4AHH5</accession>
<keyword evidence="2" id="KW-1185">Reference proteome</keyword>
<gene>
    <name evidence="1" type="ORF">N7G274_003580</name>
</gene>
<dbReference type="EMBL" id="JBEFKJ010000010">
    <property type="protein sequence ID" value="KAL2044057.1"/>
    <property type="molecule type" value="Genomic_DNA"/>
</dbReference>
<sequence length="207" mass="23658">MTSWRPHPNLDPTLIPATQRIIHGIPTAHLLPPSDGEVYEVASDCFERLQNYAFSQGFQVVTGSCGREGNPRKYHQCIHHGIATKNWRKLNEHITPRAENDAESPQLQSGDRQREFTKIKAMGCRWSVSLSYKRLHRNQPGPQAWILCVKEDRLEHSHALQANALSFEAHKARWPDYAKAQQMALAHRFSNLTYAESDRVLANTPKE</sequence>
<dbReference type="Proteomes" id="UP001590950">
    <property type="component" value="Unassembled WGS sequence"/>
</dbReference>
<protein>
    <submittedName>
        <fullName evidence="1">Uncharacterized protein</fullName>
    </submittedName>
</protein>
<evidence type="ECO:0000313" key="1">
    <source>
        <dbReference type="EMBL" id="KAL2044057.1"/>
    </source>
</evidence>